<sequence length="100" mass="11230">MYNDALNYLKTQILCAEVEDAVGLRRLVEQRLDQALTSVHTNDYVEDCLFQITEALGQLDTGSTDPVKLRDYLLGAIEALRDELHLCDIEADVRQSAVGF</sequence>
<organism evidence="1 2">
    <name type="scientific">Agrobacterium albertimagni AOL15</name>
    <dbReference type="NCBI Taxonomy" id="1156935"/>
    <lineage>
        <taxon>Bacteria</taxon>
        <taxon>Pseudomonadati</taxon>
        <taxon>Pseudomonadota</taxon>
        <taxon>Alphaproteobacteria</taxon>
        <taxon>Hyphomicrobiales</taxon>
        <taxon>Rhizobiaceae</taxon>
        <taxon>Rhizobium/Agrobacterium group</taxon>
        <taxon>Agrobacterium</taxon>
    </lineage>
</organism>
<reference evidence="1 2" key="1">
    <citation type="journal article" date="2012" name="J. Bacteriol.">
        <title>Draft Genome Sequence of Agrobacterium albertimagni Strain AOL15.</title>
        <authorList>
            <person name="Trimble W.L."/>
            <person name="Phung le T."/>
            <person name="Meyer F."/>
            <person name="Gilbert J.A."/>
            <person name="Silver S."/>
        </authorList>
    </citation>
    <scope>NUCLEOTIDE SEQUENCE [LARGE SCALE GENOMIC DNA]</scope>
    <source>
        <strain evidence="1 2">AOL15</strain>
    </source>
</reference>
<evidence type="ECO:0000313" key="1">
    <source>
        <dbReference type="EMBL" id="EKF57212.1"/>
    </source>
</evidence>
<dbReference type="Proteomes" id="UP000007123">
    <property type="component" value="Unassembled WGS sequence"/>
</dbReference>
<keyword evidence="2" id="KW-1185">Reference proteome</keyword>
<evidence type="ECO:0000313" key="2">
    <source>
        <dbReference type="Proteomes" id="UP000007123"/>
    </source>
</evidence>
<accession>K2QQG3</accession>
<protein>
    <submittedName>
        <fullName evidence="1">Uncharacterized protein</fullName>
    </submittedName>
</protein>
<dbReference type="AlphaFoldDB" id="K2QQG3"/>
<proteinExistence type="predicted"/>
<comment type="caution">
    <text evidence="1">The sequence shown here is derived from an EMBL/GenBank/DDBJ whole genome shotgun (WGS) entry which is preliminary data.</text>
</comment>
<gene>
    <name evidence="1" type="ORF">QWE_22771</name>
</gene>
<dbReference type="EMBL" id="ALJF01000023">
    <property type="protein sequence ID" value="EKF57212.1"/>
    <property type="molecule type" value="Genomic_DNA"/>
</dbReference>
<name>K2QQG3_9HYPH</name>